<organism evidence="10 11">
    <name type="scientific">Aporhodopirellula aestuarii</name>
    <dbReference type="NCBI Taxonomy" id="2950107"/>
    <lineage>
        <taxon>Bacteria</taxon>
        <taxon>Pseudomonadati</taxon>
        <taxon>Planctomycetota</taxon>
        <taxon>Planctomycetia</taxon>
        <taxon>Pirellulales</taxon>
        <taxon>Pirellulaceae</taxon>
        <taxon>Aporhodopirellula</taxon>
    </lineage>
</organism>
<dbReference type="Gene3D" id="2.40.170.20">
    <property type="entry name" value="TonB-dependent receptor, beta-barrel domain"/>
    <property type="match status" value="1"/>
</dbReference>
<name>A0ABT0U8R7_9BACT</name>
<evidence type="ECO:0000256" key="1">
    <source>
        <dbReference type="ARBA" id="ARBA00004571"/>
    </source>
</evidence>
<dbReference type="InterPro" id="IPR037066">
    <property type="entry name" value="Plug_dom_sf"/>
</dbReference>
<dbReference type="PANTHER" id="PTHR30069:SF49">
    <property type="entry name" value="OUTER MEMBRANE PROTEIN C"/>
    <property type="match status" value="1"/>
</dbReference>
<evidence type="ECO:0000256" key="4">
    <source>
        <dbReference type="ARBA" id="ARBA00022692"/>
    </source>
</evidence>
<evidence type="ECO:0000256" key="5">
    <source>
        <dbReference type="ARBA" id="ARBA00023136"/>
    </source>
</evidence>
<keyword evidence="4" id="KW-0812">Transmembrane</keyword>
<comment type="caution">
    <text evidence="10">The sequence shown here is derived from an EMBL/GenBank/DDBJ whole genome shotgun (WGS) entry which is preliminary data.</text>
</comment>
<gene>
    <name evidence="10" type="ORF">NB063_22085</name>
</gene>
<keyword evidence="2" id="KW-0813">Transport</keyword>
<evidence type="ECO:0000313" key="11">
    <source>
        <dbReference type="Proteomes" id="UP001202961"/>
    </source>
</evidence>
<feature type="compositionally biased region" description="Low complexity" evidence="7">
    <location>
        <begin position="61"/>
        <end position="70"/>
    </location>
</feature>
<feature type="domain" description="TonB-dependent receptor plug" evidence="9">
    <location>
        <begin position="127"/>
        <end position="227"/>
    </location>
</feature>
<dbReference type="EMBL" id="JAMQBK010000060">
    <property type="protein sequence ID" value="MCM2373312.1"/>
    <property type="molecule type" value="Genomic_DNA"/>
</dbReference>
<keyword evidence="3" id="KW-1134">Transmembrane beta strand</keyword>
<dbReference type="Gene3D" id="2.170.130.10">
    <property type="entry name" value="TonB-dependent receptor, plug domain"/>
    <property type="match status" value="1"/>
</dbReference>
<evidence type="ECO:0000256" key="2">
    <source>
        <dbReference type="ARBA" id="ARBA00022448"/>
    </source>
</evidence>
<evidence type="ECO:0000256" key="6">
    <source>
        <dbReference type="ARBA" id="ARBA00023237"/>
    </source>
</evidence>
<dbReference type="PANTHER" id="PTHR30069">
    <property type="entry name" value="TONB-DEPENDENT OUTER MEMBRANE RECEPTOR"/>
    <property type="match status" value="1"/>
</dbReference>
<feature type="region of interest" description="Disordered" evidence="7">
    <location>
        <begin position="53"/>
        <end position="81"/>
    </location>
</feature>
<dbReference type="InterPro" id="IPR039426">
    <property type="entry name" value="TonB-dep_rcpt-like"/>
</dbReference>
<dbReference type="Proteomes" id="UP001202961">
    <property type="component" value="Unassembled WGS sequence"/>
</dbReference>
<accession>A0ABT0U8R7</accession>
<evidence type="ECO:0000313" key="10">
    <source>
        <dbReference type="EMBL" id="MCM2373312.1"/>
    </source>
</evidence>
<evidence type="ECO:0000256" key="3">
    <source>
        <dbReference type="ARBA" id="ARBA00022452"/>
    </source>
</evidence>
<evidence type="ECO:0000256" key="7">
    <source>
        <dbReference type="SAM" id="MobiDB-lite"/>
    </source>
</evidence>
<dbReference type="RefSeq" id="WP_250931048.1">
    <property type="nucleotide sequence ID" value="NZ_JAMQBK010000060.1"/>
</dbReference>
<sequence>MRRRTTIFAFLMMAYAGGNAAAEEPRFDFLEFAESYSARQSGTIALMQGIETGSREISQPTDFSSTSDRLTSLRRDDAGTEQSLDLSNLNELLQPELSSSAATTLNTPAQVEAVEAITGRVDTGIGTTAPIEVIPASTFSLASQPDVAETIAQSSTAPTVKTQQRSPIAMDPRVRGYHGGQVYTMMDGAYLAPVRPDLDAILTKVDQSLIGSSQVISGPYGLRYGSGFSFINVDSIPTPRYENGAENHLRLGTQVRPNGGQTYNTATLMGGADKGGYYVNLGYRKGSDYEAGNGLAIPSSYEALNLFSAFGRDIGEFTRMETKFSLLDQGETEYAGQFFDVDALNHYGLTHSFIHRNEVTGFGWRVDGWVSNTEFDGDTDLSGKRRNDFPVLQRVDSALLAAPGVAIPGARFNGDVFGDLTTAGFRAGMTNDPGNGYSWGAGTDLRYVQQEINEFYDISEFGIADPRFQTGLPTSEIVDPGLYAEVAADLKPFWTVAMGGRVAFASTNADGNDLQAQSNFKDISGNINRDLDSSDTLLSAYLTNDIELSEHYTTRVGVGYAERLPDLTDRYSDGLFLAVVQSGFSRVIGNPELDKERNVQLDTRLDVEYENVRGRVSYFHSWIADYNTYAVNAILDPLGARLLQAVNTDQATLFGFESYLEADLCEGLQSFGSLTYLEGTDQEIDQPLPGIFPLEGRVGLRLSNSTPDSSWGLEWGWRIVDEQNRLAFLRPVGPATDPIQMESFTPSFVTSYLRGYVRPSDRVNITLGAQNLFDQTYYEHLNLRLPADGGFGETVVLSPGITPYFGVEVDY</sequence>
<keyword evidence="6" id="KW-0998">Cell outer membrane</keyword>
<feature type="chain" id="PRO_5047410716" evidence="8">
    <location>
        <begin position="22"/>
        <end position="811"/>
    </location>
</feature>
<feature type="signal peptide" evidence="8">
    <location>
        <begin position="1"/>
        <end position="21"/>
    </location>
</feature>
<dbReference type="InterPro" id="IPR012910">
    <property type="entry name" value="Plug_dom"/>
</dbReference>
<protein>
    <submittedName>
        <fullName evidence="10">TonB-dependent receptor</fullName>
    </submittedName>
</protein>
<proteinExistence type="predicted"/>
<keyword evidence="5" id="KW-0472">Membrane</keyword>
<reference evidence="10 11" key="1">
    <citation type="journal article" date="2022" name="Syst. Appl. Microbiol.">
        <title>Rhodopirellula aestuarii sp. nov., a novel member of the genus Rhodopirellula isolated from brackish sediments collected in the Tagus River estuary, Portugal.</title>
        <authorList>
            <person name="Vitorino I.R."/>
            <person name="Klimek D."/>
            <person name="Calusinska M."/>
            <person name="Lobo-da-Cunha A."/>
            <person name="Vasconcelos V."/>
            <person name="Lage O.M."/>
        </authorList>
    </citation>
    <scope>NUCLEOTIDE SEQUENCE [LARGE SCALE GENOMIC DNA]</scope>
    <source>
        <strain evidence="10 11">ICT_H3.1</strain>
    </source>
</reference>
<keyword evidence="10" id="KW-0675">Receptor</keyword>
<comment type="subcellular location">
    <subcellularLocation>
        <location evidence="1">Cell outer membrane</location>
        <topology evidence="1">Multi-pass membrane protein</topology>
    </subcellularLocation>
</comment>
<evidence type="ECO:0000256" key="8">
    <source>
        <dbReference type="SAM" id="SignalP"/>
    </source>
</evidence>
<dbReference type="InterPro" id="IPR036942">
    <property type="entry name" value="Beta-barrel_TonB_sf"/>
</dbReference>
<keyword evidence="11" id="KW-1185">Reference proteome</keyword>
<keyword evidence="8" id="KW-0732">Signal</keyword>
<dbReference type="Pfam" id="PF07715">
    <property type="entry name" value="Plug"/>
    <property type="match status" value="1"/>
</dbReference>
<evidence type="ECO:0000259" key="9">
    <source>
        <dbReference type="Pfam" id="PF07715"/>
    </source>
</evidence>
<dbReference type="SUPFAM" id="SSF56935">
    <property type="entry name" value="Porins"/>
    <property type="match status" value="1"/>
</dbReference>